<evidence type="ECO:0000313" key="14">
    <source>
        <dbReference type="Proteomes" id="UP000316806"/>
    </source>
</evidence>
<dbReference type="AlphaFoldDB" id="A0A516RDM5"/>
<feature type="region of interest" description="Disordered" evidence="12">
    <location>
        <begin position="333"/>
        <end position="376"/>
    </location>
</feature>
<dbReference type="PANTHER" id="PTHR11579:SF0">
    <property type="entry name" value="PROTEIN-L-ISOASPARTATE(D-ASPARTATE) O-METHYLTRANSFERASE"/>
    <property type="match status" value="1"/>
</dbReference>
<protein>
    <recommendedName>
        <fullName evidence="4">Protein-L-isoaspartate O-methyltransferase</fullName>
        <ecNumber evidence="3">2.1.1.77</ecNumber>
    </recommendedName>
    <alternativeName>
        <fullName evidence="11">L-isoaspartyl protein carboxyl methyltransferase</fullName>
    </alternativeName>
    <alternativeName>
        <fullName evidence="9">Protein L-isoaspartyl methyltransferase</fullName>
    </alternativeName>
    <alternativeName>
        <fullName evidence="10">Protein-beta-aspartate methyltransferase</fullName>
    </alternativeName>
</protein>
<dbReference type="CDD" id="cd02440">
    <property type="entry name" value="AdoMet_MTases"/>
    <property type="match status" value="1"/>
</dbReference>
<feature type="compositionally biased region" description="Gly residues" evidence="12">
    <location>
        <begin position="366"/>
        <end position="376"/>
    </location>
</feature>
<evidence type="ECO:0000256" key="7">
    <source>
        <dbReference type="ARBA" id="ARBA00022679"/>
    </source>
</evidence>
<dbReference type="SUPFAM" id="SSF53335">
    <property type="entry name" value="S-adenosyl-L-methionine-dependent methyltransferases"/>
    <property type="match status" value="1"/>
</dbReference>
<name>A0A516RDM5_STRST</name>
<evidence type="ECO:0000256" key="12">
    <source>
        <dbReference type="SAM" id="MobiDB-lite"/>
    </source>
</evidence>
<keyword evidence="6 13" id="KW-0489">Methyltransferase</keyword>
<dbReference type="Pfam" id="PF01135">
    <property type="entry name" value="PCMT"/>
    <property type="match status" value="1"/>
</dbReference>
<feature type="compositionally biased region" description="Basic and acidic residues" evidence="12">
    <location>
        <begin position="337"/>
        <end position="356"/>
    </location>
</feature>
<comment type="similarity">
    <text evidence="2">Belongs to the methyltransferase superfamily. L-isoaspartyl/D-aspartyl protein methyltransferase family.</text>
</comment>
<organism evidence="13 14">
    <name type="scientific">Streptomyces spectabilis</name>
    <dbReference type="NCBI Taxonomy" id="68270"/>
    <lineage>
        <taxon>Bacteria</taxon>
        <taxon>Bacillati</taxon>
        <taxon>Actinomycetota</taxon>
        <taxon>Actinomycetes</taxon>
        <taxon>Kitasatosporales</taxon>
        <taxon>Streptomycetaceae</taxon>
        <taxon>Streptomyces</taxon>
    </lineage>
</organism>
<dbReference type="InterPro" id="IPR029063">
    <property type="entry name" value="SAM-dependent_MTases_sf"/>
</dbReference>
<evidence type="ECO:0000256" key="10">
    <source>
        <dbReference type="ARBA" id="ARBA00031323"/>
    </source>
</evidence>
<evidence type="ECO:0000256" key="9">
    <source>
        <dbReference type="ARBA" id="ARBA00030757"/>
    </source>
</evidence>
<evidence type="ECO:0000256" key="5">
    <source>
        <dbReference type="ARBA" id="ARBA00022490"/>
    </source>
</evidence>
<reference evidence="13 14" key="1">
    <citation type="journal article" date="2019" name="J. Ind. Microbiol. Biotechnol.">
        <title>The complete genomic sequence of Streptomyces spectabilis NRRL-2792 and identification of secondary metabolite biosynthetic gene clusters.</title>
        <authorList>
            <person name="Sinha A."/>
            <person name="Phillips-Salemka S."/>
            <person name="Niraula T.A."/>
            <person name="Short K.A."/>
            <person name="Niraula N.P."/>
        </authorList>
    </citation>
    <scope>NUCLEOTIDE SEQUENCE [LARGE SCALE GENOMIC DNA]</scope>
    <source>
        <strain evidence="13 14">NRRL 2792</strain>
    </source>
</reference>
<dbReference type="GO" id="GO:0032259">
    <property type="term" value="P:methylation"/>
    <property type="evidence" value="ECO:0007669"/>
    <property type="project" value="UniProtKB-KW"/>
</dbReference>
<evidence type="ECO:0000256" key="4">
    <source>
        <dbReference type="ARBA" id="ARBA00013346"/>
    </source>
</evidence>
<evidence type="ECO:0000256" key="8">
    <source>
        <dbReference type="ARBA" id="ARBA00022691"/>
    </source>
</evidence>
<dbReference type="PANTHER" id="PTHR11579">
    <property type="entry name" value="PROTEIN-L-ISOASPARTATE O-METHYLTRANSFERASE"/>
    <property type="match status" value="1"/>
</dbReference>
<evidence type="ECO:0000313" key="13">
    <source>
        <dbReference type="EMBL" id="QDQ13766.1"/>
    </source>
</evidence>
<dbReference type="EC" id="2.1.1.77" evidence="3"/>
<dbReference type="InterPro" id="IPR000682">
    <property type="entry name" value="PCMT"/>
</dbReference>
<evidence type="ECO:0000256" key="1">
    <source>
        <dbReference type="ARBA" id="ARBA00004496"/>
    </source>
</evidence>
<sequence>MEAWPHGRKVSVVQLITPLPLGRQPRVAAFPMALRPYALDGAGPHPAPQAPRARVAPVYDPVTQTSAYPDGTPLAALATSPRPHKVVQPVNWKPFARDLANALKASQDLSSPHRCEAFAQTPRHRSVPASYRSLGGAPTVWRRLREDDGEERLRPVCTNATLVTHLDPVGRTRAKGGWAGVPVSSSTQPSRTARILEALGVEPGDEVLDAGLGTGYQAALLRHRLGDSRQLTTVDVDRDYVEEARRRLEGLGHRPTTVVGDATVRATGRSFRRVVVTFGPPKAAEFLRAAVAPGGRLIANVMSPLSYRLAVLDALPDGTLEGRFHPDGGAFMPARHLQPEPVRKQEADLEDLREGTADVPPRPAGRGVGGGRPPQG</sequence>
<keyword evidence="8" id="KW-0949">S-adenosyl-L-methionine</keyword>
<dbReference type="GO" id="GO:0005737">
    <property type="term" value="C:cytoplasm"/>
    <property type="evidence" value="ECO:0007669"/>
    <property type="project" value="UniProtKB-SubCell"/>
</dbReference>
<keyword evidence="7 13" id="KW-0808">Transferase</keyword>
<evidence type="ECO:0000256" key="2">
    <source>
        <dbReference type="ARBA" id="ARBA00005369"/>
    </source>
</evidence>
<proteinExistence type="inferred from homology"/>
<dbReference type="GO" id="GO:0004719">
    <property type="term" value="F:protein-L-isoaspartate (D-aspartate) O-methyltransferase activity"/>
    <property type="evidence" value="ECO:0007669"/>
    <property type="project" value="UniProtKB-EC"/>
</dbReference>
<comment type="subcellular location">
    <subcellularLocation>
        <location evidence="1">Cytoplasm</location>
    </subcellularLocation>
</comment>
<accession>A0A516RDM5</accession>
<evidence type="ECO:0000256" key="6">
    <source>
        <dbReference type="ARBA" id="ARBA00022603"/>
    </source>
</evidence>
<dbReference type="Gene3D" id="3.40.50.150">
    <property type="entry name" value="Vaccinia Virus protein VP39"/>
    <property type="match status" value="1"/>
</dbReference>
<evidence type="ECO:0000256" key="3">
    <source>
        <dbReference type="ARBA" id="ARBA00011890"/>
    </source>
</evidence>
<dbReference type="EMBL" id="CP040916">
    <property type="protein sequence ID" value="QDQ13766.1"/>
    <property type="molecule type" value="Genomic_DNA"/>
</dbReference>
<evidence type="ECO:0000256" key="11">
    <source>
        <dbReference type="ARBA" id="ARBA00031350"/>
    </source>
</evidence>
<dbReference type="Proteomes" id="UP000316806">
    <property type="component" value="Chromosome"/>
</dbReference>
<gene>
    <name evidence="13" type="ORF">FH965_27045</name>
</gene>
<keyword evidence="5" id="KW-0963">Cytoplasm</keyword>